<dbReference type="OrthoDB" id="3229302at2"/>
<evidence type="ECO:0000256" key="2">
    <source>
        <dbReference type="ARBA" id="ARBA00022475"/>
    </source>
</evidence>
<feature type="transmembrane region" description="Helical" evidence="6">
    <location>
        <begin position="302"/>
        <end position="326"/>
    </location>
</feature>
<sequence>MARTLTVPKPPPVDQPYPTNLPDLRRRVIDAQVRLGRLNRSGIGGSELLLARMNVVLFRISTTQPVRVLLLYVERRGPLMAAGLAYRLFFAIAALLVVGFATVGIVIAGNEALRTISVNALDQSVPGLIDRGQGDGGLLKPQALFDATSGLGWAIVVFTIVMLVTSLGWIAGMRQAMRGLFALRPVAMNPFLLRVRDLGTLALLGAVMLVTTALGVIANNTLDALLLVLRLSAVTQILTQGAGFLLMILLDTLMAAILLGSASAIEMPKPILRRGAILAGFGSTVLRTFSAQILGSVGNNPLLFSFAVILALFVWFFLLSQVYLLATAWCAIASADAQGAAEREHHAKAGSLRQRSRRRLRD</sequence>
<feature type="transmembrane region" description="Helical" evidence="6">
    <location>
        <begin position="84"/>
        <end position="108"/>
    </location>
</feature>
<dbReference type="GO" id="GO:0005886">
    <property type="term" value="C:plasma membrane"/>
    <property type="evidence" value="ECO:0007669"/>
    <property type="project" value="UniProtKB-SubCell"/>
</dbReference>
<reference evidence="7 8" key="1">
    <citation type="submission" date="2019-08" db="EMBL/GenBank/DDBJ databases">
        <title>Genone of Arthrobacter echini P9.</title>
        <authorList>
            <person name="Bowman J.P."/>
        </authorList>
    </citation>
    <scope>NUCLEOTIDE SEQUENCE [LARGE SCALE GENOMIC DNA]</scope>
    <source>
        <strain evidence="7 8">P9</strain>
    </source>
</reference>
<evidence type="ECO:0000313" key="8">
    <source>
        <dbReference type="Proteomes" id="UP000323410"/>
    </source>
</evidence>
<keyword evidence="4 6" id="KW-1133">Transmembrane helix</keyword>
<dbReference type="RefSeq" id="WP_148600705.1">
    <property type="nucleotide sequence ID" value="NZ_VSLD01000003.1"/>
</dbReference>
<evidence type="ECO:0000256" key="5">
    <source>
        <dbReference type="ARBA" id="ARBA00023136"/>
    </source>
</evidence>
<feature type="transmembrane region" description="Helical" evidence="6">
    <location>
        <begin position="198"/>
        <end position="217"/>
    </location>
</feature>
<dbReference type="Pfam" id="PF03631">
    <property type="entry name" value="Virul_fac_BrkB"/>
    <property type="match status" value="1"/>
</dbReference>
<evidence type="ECO:0000313" key="7">
    <source>
        <dbReference type="EMBL" id="TYC98922.1"/>
    </source>
</evidence>
<keyword evidence="5 6" id="KW-0472">Membrane</keyword>
<evidence type="ECO:0000256" key="6">
    <source>
        <dbReference type="SAM" id="Phobius"/>
    </source>
</evidence>
<accession>A0A5D0XSY4</accession>
<gene>
    <name evidence="7" type="ORF">FQ377_07870</name>
</gene>
<feature type="transmembrane region" description="Helical" evidence="6">
    <location>
        <begin position="271"/>
        <end position="290"/>
    </location>
</feature>
<evidence type="ECO:0000256" key="4">
    <source>
        <dbReference type="ARBA" id="ARBA00022989"/>
    </source>
</evidence>
<dbReference type="EMBL" id="VSLD01000003">
    <property type="protein sequence ID" value="TYC98922.1"/>
    <property type="molecule type" value="Genomic_DNA"/>
</dbReference>
<dbReference type="AlphaFoldDB" id="A0A5D0XSY4"/>
<feature type="transmembrane region" description="Helical" evidence="6">
    <location>
        <begin position="237"/>
        <end position="259"/>
    </location>
</feature>
<keyword evidence="2" id="KW-1003">Cell membrane</keyword>
<dbReference type="InterPro" id="IPR017039">
    <property type="entry name" value="Virul_fac_BrkB"/>
</dbReference>
<proteinExistence type="predicted"/>
<dbReference type="Proteomes" id="UP000323410">
    <property type="component" value="Unassembled WGS sequence"/>
</dbReference>
<keyword evidence="3 6" id="KW-0812">Transmembrane</keyword>
<protein>
    <submittedName>
        <fullName evidence="7">YihY/virulence factor BrkB family protein</fullName>
    </submittedName>
</protein>
<name>A0A5D0XSY4_9MICC</name>
<keyword evidence="8" id="KW-1185">Reference proteome</keyword>
<feature type="transmembrane region" description="Helical" evidence="6">
    <location>
        <begin position="151"/>
        <end position="171"/>
    </location>
</feature>
<evidence type="ECO:0000256" key="1">
    <source>
        <dbReference type="ARBA" id="ARBA00004651"/>
    </source>
</evidence>
<comment type="subcellular location">
    <subcellularLocation>
        <location evidence="1">Cell membrane</location>
        <topology evidence="1">Multi-pass membrane protein</topology>
    </subcellularLocation>
</comment>
<evidence type="ECO:0000256" key="3">
    <source>
        <dbReference type="ARBA" id="ARBA00022692"/>
    </source>
</evidence>
<comment type="caution">
    <text evidence="7">The sequence shown here is derived from an EMBL/GenBank/DDBJ whole genome shotgun (WGS) entry which is preliminary data.</text>
</comment>
<organism evidence="7 8">
    <name type="scientific">Arthrobacter echini</name>
    <dbReference type="NCBI Taxonomy" id="1529066"/>
    <lineage>
        <taxon>Bacteria</taxon>
        <taxon>Bacillati</taxon>
        <taxon>Actinomycetota</taxon>
        <taxon>Actinomycetes</taxon>
        <taxon>Micrococcales</taxon>
        <taxon>Micrococcaceae</taxon>
        <taxon>Arthrobacter</taxon>
    </lineage>
</organism>